<dbReference type="GO" id="GO:0005886">
    <property type="term" value="C:plasma membrane"/>
    <property type="evidence" value="ECO:0007669"/>
    <property type="project" value="UniProtKB-SubCell"/>
</dbReference>
<feature type="domain" description="PLD phosphodiesterase" evidence="13">
    <location>
        <begin position="210"/>
        <end position="237"/>
    </location>
</feature>
<keyword evidence="15" id="KW-1185">Reference proteome</keyword>
<dbReference type="OrthoDB" id="9762009at2"/>
<dbReference type="EC" id="2.7.8.-" evidence="11"/>
<comment type="subcellular location">
    <subcellularLocation>
        <location evidence="2">Cell membrane</location>
    </subcellularLocation>
    <subcellularLocation>
        <location evidence="3">Secreted</location>
    </subcellularLocation>
</comment>
<evidence type="ECO:0000256" key="2">
    <source>
        <dbReference type="ARBA" id="ARBA00004236"/>
    </source>
</evidence>
<evidence type="ECO:0000256" key="11">
    <source>
        <dbReference type="NCBIfam" id="TIGR04265"/>
    </source>
</evidence>
<evidence type="ECO:0000256" key="1">
    <source>
        <dbReference type="ARBA" id="ARBA00003145"/>
    </source>
</evidence>
<dbReference type="PANTHER" id="PTHR21248">
    <property type="entry name" value="CARDIOLIPIN SYNTHASE"/>
    <property type="match status" value="1"/>
</dbReference>
<keyword evidence="8" id="KW-0677">Repeat</keyword>
<dbReference type="SMART" id="SM00155">
    <property type="entry name" value="PLDc"/>
    <property type="match status" value="2"/>
</dbReference>
<keyword evidence="5" id="KW-0964">Secreted</keyword>
<evidence type="ECO:0000256" key="6">
    <source>
        <dbReference type="ARBA" id="ARBA00022679"/>
    </source>
</evidence>
<feature type="transmembrane region" description="Helical" evidence="12">
    <location>
        <begin position="37"/>
        <end position="58"/>
    </location>
</feature>
<dbReference type="InterPro" id="IPR001736">
    <property type="entry name" value="PLipase_D/transphosphatidylase"/>
</dbReference>
<dbReference type="InterPro" id="IPR022924">
    <property type="entry name" value="Cardiolipin_synthase"/>
</dbReference>
<keyword evidence="9 12" id="KW-1133">Transmembrane helix</keyword>
<gene>
    <name evidence="14" type="ORF">SAMN05421759_109111</name>
</gene>
<dbReference type="Gene3D" id="3.30.870.10">
    <property type="entry name" value="Endonuclease Chain A"/>
    <property type="match status" value="2"/>
</dbReference>
<keyword evidence="7 12" id="KW-0812">Transmembrane</keyword>
<evidence type="ECO:0000313" key="15">
    <source>
        <dbReference type="Proteomes" id="UP000186684"/>
    </source>
</evidence>
<accession>A0A1N7NQ45</accession>
<dbReference type="STRING" id="633194.SAMN05421759_109111"/>
<feature type="transmembrane region" description="Helical" evidence="12">
    <location>
        <begin position="7"/>
        <end position="25"/>
    </location>
</feature>
<protein>
    <recommendedName>
        <fullName evidence="11">Cardiolipin synthase</fullName>
        <ecNumber evidence="11">2.7.8.-</ecNumber>
    </recommendedName>
</protein>
<evidence type="ECO:0000256" key="12">
    <source>
        <dbReference type="SAM" id="Phobius"/>
    </source>
</evidence>
<reference evidence="15" key="1">
    <citation type="submission" date="2017-01" db="EMBL/GenBank/DDBJ databases">
        <authorList>
            <person name="Varghese N."/>
            <person name="Submissions S."/>
        </authorList>
    </citation>
    <scope>NUCLEOTIDE SEQUENCE [LARGE SCALE GENOMIC DNA]</scope>
    <source>
        <strain evidence="15">DSM 29430</strain>
    </source>
</reference>
<dbReference type="NCBIfam" id="TIGR04265">
    <property type="entry name" value="bac_cardiolipin"/>
    <property type="match status" value="1"/>
</dbReference>
<evidence type="ECO:0000256" key="7">
    <source>
        <dbReference type="ARBA" id="ARBA00022692"/>
    </source>
</evidence>
<evidence type="ECO:0000256" key="9">
    <source>
        <dbReference type="ARBA" id="ARBA00022989"/>
    </source>
</evidence>
<proteinExistence type="predicted"/>
<dbReference type="InterPro" id="IPR025202">
    <property type="entry name" value="PLD-like_dom"/>
</dbReference>
<evidence type="ECO:0000313" key="14">
    <source>
        <dbReference type="EMBL" id="SIT00434.1"/>
    </source>
</evidence>
<evidence type="ECO:0000256" key="5">
    <source>
        <dbReference type="ARBA" id="ARBA00022525"/>
    </source>
</evidence>
<evidence type="ECO:0000256" key="8">
    <source>
        <dbReference type="ARBA" id="ARBA00022737"/>
    </source>
</evidence>
<dbReference type="PROSITE" id="PS50035">
    <property type="entry name" value="PLD"/>
    <property type="match status" value="2"/>
</dbReference>
<dbReference type="SUPFAM" id="SSF56024">
    <property type="entry name" value="Phospholipase D/nuclease"/>
    <property type="match status" value="2"/>
</dbReference>
<dbReference type="GO" id="GO:0005576">
    <property type="term" value="C:extracellular region"/>
    <property type="evidence" value="ECO:0007669"/>
    <property type="project" value="UniProtKB-SubCell"/>
</dbReference>
<dbReference type="GO" id="GO:0008808">
    <property type="term" value="F:cardiolipin synthase activity"/>
    <property type="evidence" value="ECO:0007669"/>
    <property type="project" value="UniProtKB-UniRule"/>
</dbReference>
<evidence type="ECO:0000256" key="3">
    <source>
        <dbReference type="ARBA" id="ARBA00004613"/>
    </source>
</evidence>
<sequence>MVSIESFAFAILAVLAPTLVVYTVWRAIVSARTPQGAAAWVVFILAAPWFALPSYLVFGRHKLRRYERARRVSRELALDLDKRTDTHRPSEDRRALYAPFERLAGMSVVGGNEAALLIDGQDTFAAIFEAIDAAKSYICVQFYTIVDDGLGGELADKLIAASERGVAVRVMYDGVGSYSLSSAYAERLRGAGVTILDPRKARGPTKRFEVNFRNHRKTVVVDGSVGFVGGHNVSDLYLGQDAPGGRWRDTHVALSGPVVAQLQNSFFEDWHWATQERLDEALDWAPPLRDADLPALILPAGPSDEMDTAALFFFTAISRAQSRVWIASPYFVPDEAILAALKAAALRGCDVRLLLPNHADHYLTWLAAHAYYDEVRAAGVTIHLYDPGFTHQKVVVMDDDMSAIGTANLDNRSFRLNFETMALVFDPAFTAEVVRMLEEDFDESTKLERPLSEQPLFVRMGAPFARLLAPVL</sequence>
<dbReference type="RefSeq" id="WP_076448961.1">
    <property type="nucleotide sequence ID" value="NZ_FTOQ01000009.1"/>
</dbReference>
<keyword evidence="10 12" id="KW-0472">Membrane</keyword>
<evidence type="ECO:0000256" key="10">
    <source>
        <dbReference type="ARBA" id="ARBA00023136"/>
    </source>
</evidence>
<dbReference type="AlphaFoldDB" id="A0A1N7NQ45"/>
<feature type="domain" description="PLD phosphodiesterase" evidence="13">
    <location>
        <begin position="386"/>
        <end position="413"/>
    </location>
</feature>
<dbReference type="GO" id="GO:0032049">
    <property type="term" value="P:cardiolipin biosynthetic process"/>
    <property type="evidence" value="ECO:0007669"/>
    <property type="project" value="UniProtKB-UniRule"/>
</dbReference>
<dbReference type="Pfam" id="PF13091">
    <property type="entry name" value="PLDc_2"/>
    <property type="match status" value="2"/>
</dbReference>
<keyword evidence="4" id="KW-1003">Cell membrane</keyword>
<organism evidence="14 15">
    <name type="scientific">Roseivivax lentus</name>
    <dbReference type="NCBI Taxonomy" id="633194"/>
    <lineage>
        <taxon>Bacteria</taxon>
        <taxon>Pseudomonadati</taxon>
        <taxon>Pseudomonadota</taxon>
        <taxon>Alphaproteobacteria</taxon>
        <taxon>Rhodobacterales</taxon>
        <taxon>Roseobacteraceae</taxon>
        <taxon>Roseivivax</taxon>
    </lineage>
</organism>
<dbReference type="EMBL" id="FTOQ01000009">
    <property type="protein sequence ID" value="SIT00434.1"/>
    <property type="molecule type" value="Genomic_DNA"/>
</dbReference>
<dbReference type="Proteomes" id="UP000186684">
    <property type="component" value="Unassembled WGS sequence"/>
</dbReference>
<evidence type="ECO:0000256" key="4">
    <source>
        <dbReference type="ARBA" id="ARBA00022475"/>
    </source>
</evidence>
<comment type="function">
    <text evidence="1">Could be a virulence factor.</text>
</comment>
<name>A0A1N7NQ45_9RHOB</name>
<evidence type="ECO:0000259" key="13">
    <source>
        <dbReference type="PROSITE" id="PS50035"/>
    </source>
</evidence>
<dbReference type="PANTHER" id="PTHR21248:SF22">
    <property type="entry name" value="PHOSPHOLIPASE D"/>
    <property type="match status" value="1"/>
</dbReference>
<keyword evidence="6" id="KW-0808">Transferase</keyword>